<evidence type="ECO:0000313" key="4">
    <source>
        <dbReference type="WormBase" id="Y75B8A.37"/>
    </source>
</evidence>
<dbReference type="UCSC" id="Y75B8A.37">
    <property type="organism name" value="c. elegans"/>
</dbReference>
<dbReference type="Pfam" id="PF01757">
    <property type="entry name" value="Acyl_transf_3"/>
    <property type="match status" value="1"/>
</dbReference>
<dbReference type="AGR" id="WB:WBGene00013565"/>
<dbReference type="KEGG" id="cel:CELE_Y75B8A.37"/>
<dbReference type="SMR" id="Q7YTH8"/>
<evidence type="ECO:0000313" key="3">
    <source>
        <dbReference type="Proteomes" id="UP000001940"/>
    </source>
</evidence>
<sequence length="106" mass="12172">MNMKIAAPSKRPDLQGIRGLAIIGVVFFHFWPKQFPHGRLGVDHFFVLSGYLMCMLLKQKLSELPRSAVRSLFFVAIWPKPVRMVHSTIVLYCIVFSTIEIVIKNK</sequence>
<feature type="domain" description="Acyltransferase 3" evidence="1">
    <location>
        <begin position="13"/>
        <end position="74"/>
    </location>
</feature>
<proteinExistence type="predicted"/>
<dbReference type="PANTHER" id="PTHR23028:SF53">
    <property type="entry name" value="ACYL_TRANSF_3 DOMAIN-CONTAINING PROTEIN"/>
    <property type="match status" value="1"/>
</dbReference>
<dbReference type="InterPro" id="IPR050879">
    <property type="entry name" value="Acyltransferase_3"/>
</dbReference>
<dbReference type="GeneID" id="3565445"/>
<keyword evidence="3" id="KW-1185">Reference proteome</keyword>
<organism evidence="2 3">
    <name type="scientific">Caenorhabditis elegans</name>
    <dbReference type="NCBI Taxonomy" id="6239"/>
    <lineage>
        <taxon>Eukaryota</taxon>
        <taxon>Metazoa</taxon>
        <taxon>Ecdysozoa</taxon>
        <taxon>Nematoda</taxon>
        <taxon>Chromadorea</taxon>
        <taxon>Rhabditida</taxon>
        <taxon>Rhabditina</taxon>
        <taxon>Rhabditomorpha</taxon>
        <taxon>Rhabditoidea</taxon>
        <taxon>Rhabditidae</taxon>
        <taxon>Peloderinae</taxon>
        <taxon>Caenorhabditis</taxon>
    </lineage>
</organism>
<keyword evidence="2" id="KW-0808">Transferase</keyword>
<dbReference type="PaxDb" id="6239-Y75B8A.37"/>
<dbReference type="RefSeq" id="NP_001022946.1">
    <property type="nucleotide sequence ID" value="NM_001027775.1"/>
</dbReference>
<dbReference type="InParanoid" id="Q7YTH8"/>
<dbReference type="PANTHER" id="PTHR23028">
    <property type="entry name" value="ACETYLTRANSFERASE"/>
    <property type="match status" value="1"/>
</dbReference>
<dbReference type="Proteomes" id="UP000001940">
    <property type="component" value="Chromosome III"/>
</dbReference>
<evidence type="ECO:0000259" key="1">
    <source>
        <dbReference type="Pfam" id="PF01757"/>
    </source>
</evidence>
<keyword evidence="2" id="KW-0012">Acyltransferase</keyword>
<dbReference type="OrthoDB" id="10061508at2759"/>
<reference evidence="2 3" key="1">
    <citation type="journal article" date="1998" name="Science">
        <title>Genome sequence of the nematode C. elegans: a platform for investigating biology.</title>
        <authorList>
            <consortium name="The C. elegans sequencing consortium"/>
            <person name="Sulson J.E."/>
            <person name="Waterston R."/>
        </authorList>
    </citation>
    <scope>NUCLEOTIDE SEQUENCE [LARGE SCALE GENOMIC DNA]</scope>
    <source>
        <strain evidence="2 3">Bristol N2</strain>
    </source>
</reference>
<dbReference type="AlphaFoldDB" id="Q7YTH8"/>
<gene>
    <name evidence="2" type="ORF">CELE_Y75B8A.37</name>
    <name evidence="2 4" type="ORF">Y75B8A.37</name>
</gene>
<dbReference type="CTD" id="3565445"/>
<accession>Q7YTH8</accession>
<protein>
    <submittedName>
        <fullName evidence="2">Acyltransferase 3 domain-containing protein</fullName>
    </submittedName>
</protein>
<dbReference type="InterPro" id="IPR002656">
    <property type="entry name" value="Acyl_transf_3_dom"/>
</dbReference>
<dbReference type="EMBL" id="BX284603">
    <property type="protein sequence ID" value="CAE18033.1"/>
    <property type="molecule type" value="Genomic_DNA"/>
</dbReference>
<dbReference type="HOGENOM" id="CLU_2225568_0_0_1"/>
<dbReference type="GO" id="GO:0016747">
    <property type="term" value="F:acyltransferase activity, transferring groups other than amino-acyl groups"/>
    <property type="evidence" value="ECO:0007669"/>
    <property type="project" value="InterPro"/>
</dbReference>
<name>Q7YTH8_CAEEL</name>
<dbReference type="PhylomeDB" id="Q7YTH8"/>
<dbReference type="WormBase" id="Y75B8A.37">
    <property type="protein sequence ID" value="CE35139"/>
    <property type="gene ID" value="WBGene00013565"/>
</dbReference>
<evidence type="ECO:0000313" key="2">
    <source>
        <dbReference type="EMBL" id="CAE18033.1"/>
    </source>
</evidence>